<feature type="transmembrane region" description="Helical" evidence="1">
    <location>
        <begin position="101"/>
        <end position="117"/>
    </location>
</feature>
<gene>
    <name evidence="2" type="ORF">F6U93_00630</name>
</gene>
<feature type="transmembrane region" description="Helical" evidence="1">
    <location>
        <begin position="73"/>
        <end position="89"/>
    </location>
</feature>
<organism evidence="2 3">
    <name type="scientific">Pseudotamlana haliotis</name>
    <dbReference type="NCBI Taxonomy" id="2614804"/>
    <lineage>
        <taxon>Bacteria</taxon>
        <taxon>Pseudomonadati</taxon>
        <taxon>Bacteroidota</taxon>
        <taxon>Flavobacteriia</taxon>
        <taxon>Flavobacteriales</taxon>
        <taxon>Flavobacteriaceae</taxon>
        <taxon>Pseudotamlana</taxon>
    </lineage>
</organism>
<feature type="transmembrane region" description="Helical" evidence="1">
    <location>
        <begin position="24"/>
        <end position="43"/>
    </location>
</feature>
<keyword evidence="3" id="KW-1185">Reference proteome</keyword>
<keyword evidence="1" id="KW-0472">Membrane</keyword>
<evidence type="ECO:0000256" key="1">
    <source>
        <dbReference type="SAM" id="Phobius"/>
    </source>
</evidence>
<feature type="transmembrane region" description="Helical" evidence="1">
    <location>
        <begin position="49"/>
        <end position="66"/>
    </location>
</feature>
<evidence type="ECO:0000313" key="3">
    <source>
        <dbReference type="Proteomes" id="UP000441333"/>
    </source>
</evidence>
<comment type="caution">
    <text evidence="2">The sequence shown here is derived from an EMBL/GenBank/DDBJ whole genome shotgun (WGS) entry which is preliminary data.</text>
</comment>
<dbReference type="EMBL" id="WAAT01000004">
    <property type="protein sequence ID" value="KAB1071269.1"/>
    <property type="molecule type" value="Genomic_DNA"/>
</dbReference>
<name>A0A6N6MPC1_9FLAO</name>
<protein>
    <submittedName>
        <fullName evidence="2">Uncharacterized protein</fullName>
    </submittedName>
</protein>
<reference evidence="2 3" key="1">
    <citation type="submission" date="2019-09" db="EMBL/GenBank/DDBJ databases">
        <authorList>
            <person name="Cao W.R."/>
        </authorList>
    </citation>
    <scope>NUCLEOTIDE SEQUENCE [LARGE SCALE GENOMIC DNA]</scope>
    <source>
        <strain evidence="2 3">B1N29</strain>
    </source>
</reference>
<keyword evidence="1" id="KW-0812">Transmembrane</keyword>
<dbReference type="Proteomes" id="UP000441333">
    <property type="component" value="Unassembled WGS sequence"/>
</dbReference>
<feature type="transmembrane region" description="Helical" evidence="1">
    <location>
        <begin position="285"/>
        <end position="306"/>
    </location>
</feature>
<dbReference type="AlphaFoldDB" id="A0A6N6MPC1"/>
<accession>A0A6N6MPC1</accession>
<feature type="transmembrane region" description="Helical" evidence="1">
    <location>
        <begin position="129"/>
        <end position="147"/>
    </location>
</feature>
<feature type="transmembrane region" description="Helical" evidence="1">
    <location>
        <begin position="245"/>
        <end position="273"/>
    </location>
</feature>
<keyword evidence="1" id="KW-1133">Transmembrane helix</keyword>
<evidence type="ECO:0000313" key="2">
    <source>
        <dbReference type="EMBL" id="KAB1071269.1"/>
    </source>
</evidence>
<feature type="transmembrane region" description="Helical" evidence="1">
    <location>
        <begin position="212"/>
        <end position="233"/>
    </location>
</feature>
<sequence>MLKTITTNRNFIDFLYRSSQKHTLNEQSSLILILKMILLIMLLKMNDNAVLGIFMPVIIVPALLFQKVLLNKFFWLIMALISAFPYLIFDLDGYVPNHKHIYAYVLVSICLLFFFFKEDEILSKLRDQAKYIIGLCFLFAVIGKFLAPEFLNGGFFEFTNTTDPRFFGFTSYVAGVNPTLLLENAANIDHLLNTNNTTFSFKLNGVENLKTIGLIISYWTIFIEGMIAISFCLPSKFSLSKYRNVFLIAFIITTYPIATVYGFAIILAALGYIQSTKENQITKASIFYMLVFIALPLIAIPFVRILGYFV</sequence>
<proteinExistence type="predicted"/>